<dbReference type="Proteomes" id="UP000294901">
    <property type="component" value="Unassembled WGS sequence"/>
</dbReference>
<organism evidence="2 3">
    <name type="scientific">Paractinoplanes brasiliensis</name>
    <dbReference type="NCBI Taxonomy" id="52695"/>
    <lineage>
        <taxon>Bacteria</taxon>
        <taxon>Bacillati</taxon>
        <taxon>Actinomycetota</taxon>
        <taxon>Actinomycetes</taxon>
        <taxon>Micromonosporales</taxon>
        <taxon>Micromonosporaceae</taxon>
        <taxon>Paractinoplanes</taxon>
    </lineage>
</organism>
<dbReference type="AlphaFoldDB" id="A0A4V3C795"/>
<gene>
    <name evidence="2" type="ORF">C8E87_0465</name>
</gene>
<feature type="region of interest" description="Disordered" evidence="1">
    <location>
        <begin position="1"/>
        <end position="22"/>
    </location>
</feature>
<comment type="caution">
    <text evidence="2">The sequence shown here is derived from an EMBL/GenBank/DDBJ whole genome shotgun (WGS) entry which is preliminary data.</text>
</comment>
<feature type="compositionally biased region" description="Polar residues" evidence="1">
    <location>
        <begin position="1"/>
        <end position="18"/>
    </location>
</feature>
<name>A0A4V3C795_9ACTN</name>
<protein>
    <submittedName>
        <fullName evidence="2">Uncharacterized protein</fullName>
    </submittedName>
</protein>
<evidence type="ECO:0000313" key="2">
    <source>
        <dbReference type="EMBL" id="TDO36878.1"/>
    </source>
</evidence>
<keyword evidence="3" id="KW-1185">Reference proteome</keyword>
<sequence length="39" mass="3836">MIAFTSAISSTERSSARTLSPAEAAASLPSAVEVAAARG</sequence>
<dbReference type="EMBL" id="SNWR01000001">
    <property type="protein sequence ID" value="TDO36878.1"/>
    <property type="molecule type" value="Genomic_DNA"/>
</dbReference>
<evidence type="ECO:0000256" key="1">
    <source>
        <dbReference type="SAM" id="MobiDB-lite"/>
    </source>
</evidence>
<proteinExistence type="predicted"/>
<reference evidence="2 3" key="1">
    <citation type="submission" date="2019-03" db="EMBL/GenBank/DDBJ databases">
        <title>Sequencing the genomes of 1000 actinobacteria strains.</title>
        <authorList>
            <person name="Klenk H.-P."/>
        </authorList>
    </citation>
    <scope>NUCLEOTIDE SEQUENCE [LARGE SCALE GENOMIC DNA]</scope>
    <source>
        <strain evidence="2 3">DSM 43805</strain>
    </source>
</reference>
<accession>A0A4V3C795</accession>
<evidence type="ECO:0000313" key="3">
    <source>
        <dbReference type="Proteomes" id="UP000294901"/>
    </source>
</evidence>